<keyword evidence="6" id="KW-1133">Transmembrane helix</keyword>
<feature type="transmembrane region" description="Helical" evidence="6">
    <location>
        <begin position="353"/>
        <end position="370"/>
    </location>
</feature>
<keyword evidence="1" id="KW-0285">Flavoprotein</keyword>
<keyword evidence="3" id="KW-0157">Chromophore</keyword>
<keyword evidence="2" id="KW-0288">FMN</keyword>
<feature type="region of interest" description="Disordered" evidence="5">
    <location>
        <begin position="241"/>
        <end position="268"/>
    </location>
</feature>
<reference evidence="8" key="1">
    <citation type="submission" date="2023-10" db="EMBL/GenBank/DDBJ databases">
        <authorList>
            <person name="Chen Y."/>
            <person name="Shah S."/>
            <person name="Dougan E. K."/>
            <person name="Thang M."/>
            <person name="Chan C."/>
        </authorList>
    </citation>
    <scope>NUCLEOTIDE SEQUENCE [LARGE SCALE GENOMIC DNA]</scope>
</reference>
<feature type="transmembrane region" description="Helical" evidence="6">
    <location>
        <begin position="403"/>
        <end position="426"/>
    </location>
</feature>
<keyword evidence="4" id="KW-0175">Coiled coil</keyword>
<dbReference type="InterPro" id="IPR035965">
    <property type="entry name" value="PAS-like_dom_sf"/>
</dbReference>
<feature type="domain" description="PAS" evidence="7">
    <location>
        <begin position="21"/>
        <end position="122"/>
    </location>
</feature>
<dbReference type="PANTHER" id="PTHR47429:SF2">
    <property type="entry name" value="PROTEIN TWIN LOV 1"/>
    <property type="match status" value="1"/>
</dbReference>
<evidence type="ECO:0000313" key="8">
    <source>
        <dbReference type="EMBL" id="CAK0894693.1"/>
    </source>
</evidence>
<comment type="caution">
    <text evidence="8">The sequence shown here is derived from an EMBL/GenBank/DDBJ whole genome shotgun (WGS) entry which is preliminary data.</text>
</comment>
<dbReference type="InterPro" id="IPR000014">
    <property type="entry name" value="PAS"/>
</dbReference>
<sequence>AITEAVADCPFCVTVADPGEEDCPLVAVSDEFLRITGYGKAQVLGRNCRFLNEGCPADLHDIMALRQASKSGQRVTLLLTNRRRTGELFVNLLDLAGVTIAKDKISATEDIWYLIGVQADVTHLAEGELPKDHLAELELVAGAVRAGLEREVRQMALDSVQECRAENSSTWTGTSLENMDSSSNCGELVKRGVYRRVAAELMAPVDVWRAAPAVEERAQANASRTAGADGKTAAGAVGKAAAGADGKAAANTNGKAQLRTSKERAPPQGDFGVELQQGSAAAAADRRKFLRGAAARAVSECPEDKAPAAASKARLAQKRCFPFLCCRASQSPWGFPTLLRSPRLPRSSMTCPPFLRMIVLMAAMIGARLSPSTRAPRTAKAATPVAKGSQAWLPAQLVQSAQLSLAVVAILSVLLAPLLLVSLVTLPSLHISSHNMMMTISGTSQPTQLLNNSESYGPNWNLWLDLPSVDQQIMATVRPHIDSIHRGLQSKIDSLGSHVNTLSIDVEKHTADIANLRKQMEELRGELMVAKSTEKAPTAPPFFDRVEDPSVVVAMATKMVGIESVRASLSPFLAELGLDASSYTIKSTGPMPSRRYLVSFNGSVGLASKYVNKVLSNLRQNDDWRIFEPDDQPFDIFYNDEGLSEVGIAKHEAIPKLRYLQQIHLQSTLLAMQEVHADRVQLEQFVLQEHFKEMLKEAAREVRDMLFTLKAESDETAIIVARSVDGVPYAAWNASDCCVDVLCNTLDLVLGGGALFDAASVTLQAFLPKGSEEEDEASGGCARSADKIRVLGLRNTDLKIMTSVVNRSLRKVVEEVVPCSQRGFVVGRNFGYNVIELDGIGRLAAAHPCSDLCDPLLISFDYGQAFPSLSQEYLLMLMNKLGLPGPLMWFLSWLYLAIQGVVAHAGQLIPIYWLRSGIIQGCGLSGSLYALGAAPFLCALEDTLETPGYGIARACADEIGAVVYEARHLNVLYDVMAVTECLTGLKLKPLKCKIVPLKGEFTESLQIHTMSLVERLVPAWRAFEVASHVLYLGLLLGPAVTVDMQWLAPLQKLKLRARREAAYPAEINDRCVQAIAQELQVTDRMKGCIPINLEIPMTVMEWTGFMFFDDIAWDFFSLPSYPDGHPVDADYPMCFSNGGSFLLCFHGSCIFGDAEFSETISSLPAIRVVDPFPL</sequence>
<proteinExistence type="predicted"/>
<gene>
    <name evidence="8" type="ORF">PCOR1329_LOCUS73664</name>
</gene>
<dbReference type="EMBL" id="CAUYUJ010019936">
    <property type="protein sequence ID" value="CAK0894693.1"/>
    <property type="molecule type" value="Genomic_DNA"/>
</dbReference>
<dbReference type="PANTHER" id="PTHR47429">
    <property type="entry name" value="PROTEIN TWIN LOV 1"/>
    <property type="match status" value="1"/>
</dbReference>
<evidence type="ECO:0000256" key="2">
    <source>
        <dbReference type="ARBA" id="ARBA00022643"/>
    </source>
</evidence>
<evidence type="ECO:0000259" key="7">
    <source>
        <dbReference type="Pfam" id="PF13426"/>
    </source>
</evidence>
<accession>A0ABN9X5L8</accession>
<evidence type="ECO:0000256" key="6">
    <source>
        <dbReference type="SAM" id="Phobius"/>
    </source>
</evidence>
<organism evidence="8 9">
    <name type="scientific">Prorocentrum cordatum</name>
    <dbReference type="NCBI Taxonomy" id="2364126"/>
    <lineage>
        <taxon>Eukaryota</taxon>
        <taxon>Sar</taxon>
        <taxon>Alveolata</taxon>
        <taxon>Dinophyceae</taxon>
        <taxon>Prorocentrales</taxon>
        <taxon>Prorocentraceae</taxon>
        <taxon>Prorocentrum</taxon>
    </lineage>
</organism>
<keyword evidence="6" id="KW-0812">Transmembrane</keyword>
<evidence type="ECO:0000256" key="5">
    <source>
        <dbReference type="SAM" id="MobiDB-lite"/>
    </source>
</evidence>
<name>A0ABN9X5L8_9DINO</name>
<keyword evidence="9" id="KW-1185">Reference proteome</keyword>
<evidence type="ECO:0000313" key="9">
    <source>
        <dbReference type="Proteomes" id="UP001189429"/>
    </source>
</evidence>
<dbReference type="Proteomes" id="UP001189429">
    <property type="component" value="Unassembled WGS sequence"/>
</dbReference>
<protein>
    <recommendedName>
        <fullName evidence="7">PAS domain-containing protein</fullName>
    </recommendedName>
</protein>
<keyword evidence="6" id="KW-0472">Membrane</keyword>
<dbReference type="Pfam" id="PF13426">
    <property type="entry name" value="PAS_9"/>
    <property type="match status" value="1"/>
</dbReference>
<feature type="non-terminal residue" evidence="8">
    <location>
        <position position="1"/>
    </location>
</feature>
<evidence type="ECO:0000256" key="1">
    <source>
        <dbReference type="ARBA" id="ARBA00022630"/>
    </source>
</evidence>
<dbReference type="Gene3D" id="3.30.450.20">
    <property type="entry name" value="PAS domain"/>
    <property type="match status" value="1"/>
</dbReference>
<evidence type="ECO:0000256" key="4">
    <source>
        <dbReference type="SAM" id="Coils"/>
    </source>
</evidence>
<feature type="coiled-coil region" evidence="4">
    <location>
        <begin position="499"/>
        <end position="533"/>
    </location>
</feature>
<dbReference type="SUPFAM" id="SSF55785">
    <property type="entry name" value="PYP-like sensor domain (PAS domain)"/>
    <property type="match status" value="1"/>
</dbReference>
<evidence type="ECO:0000256" key="3">
    <source>
        <dbReference type="ARBA" id="ARBA00022991"/>
    </source>
</evidence>
<feature type="compositionally biased region" description="Low complexity" evidence="5">
    <location>
        <begin position="241"/>
        <end position="256"/>
    </location>
</feature>